<accession>H2XWI8</accession>
<comment type="similarity">
    <text evidence="7">Belongs to the RMDN family.</text>
</comment>
<evidence type="ECO:0000256" key="4">
    <source>
        <dbReference type="ARBA" id="ARBA00022737"/>
    </source>
</evidence>
<dbReference type="PANTHER" id="PTHR16056:SF16">
    <property type="entry name" value="REGULATOR OF MICROTUBULE DYNAMICS PROTEIN 1"/>
    <property type="match status" value="1"/>
</dbReference>
<evidence type="ECO:0000256" key="5">
    <source>
        <dbReference type="ARBA" id="ARBA00022803"/>
    </source>
</evidence>
<comment type="subcellular location">
    <subcellularLocation>
        <location evidence="1">Cytoplasm</location>
        <location evidence="1">Cytoskeleton</location>
    </subcellularLocation>
</comment>
<evidence type="ECO:0000313" key="10">
    <source>
        <dbReference type="Ensembl" id="ENSCINP00000034022.1"/>
    </source>
</evidence>
<dbReference type="InParanoid" id="H2XWI8"/>
<dbReference type="FunCoup" id="H2XWI8">
    <property type="interactions" value="92"/>
</dbReference>
<dbReference type="GO" id="GO:0005876">
    <property type="term" value="C:spindle microtubule"/>
    <property type="evidence" value="ECO:0000318"/>
    <property type="project" value="GO_Central"/>
</dbReference>
<evidence type="ECO:0000256" key="6">
    <source>
        <dbReference type="ARBA" id="ARBA00023212"/>
    </source>
</evidence>
<dbReference type="InterPro" id="IPR011990">
    <property type="entry name" value="TPR-like_helical_dom_sf"/>
</dbReference>
<keyword evidence="5" id="KW-0802">TPR repeat</keyword>
<keyword evidence="11" id="KW-1185">Reference proteome</keyword>
<protein>
    <recommendedName>
        <fullName evidence="8">Regulator of microtubule dynamics protein 1</fullName>
    </recommendedName>
    <alternativeName>
        <fullName evidence="9">Protein FAM82B</fullName>
    </alternativeName>
</protein>
<proteinExistence type="inferred from homology"/>
<reference evidence="10" key="4">
    <citation type="submission" date="2025-09" db="UniProtKB">
        <authorList>
            <consortium name="Ensembl"/>
        </authorList>
    </citation>
    <scope>IDENTIFICATION</scope>
</reference>
<dbReference type="Proteomes" id="UP000008144">
    <property type="component" value="Chromosome 1"/>
</dbReference>
<evidence type="ECO:0000313" key="11">
    <source>
        <dbReference type="Proteomes" id="UP000008144"/>
    </source>
</evidence>
<comment type="subunit">
    <text evidence="2">Interacts with microtubules.</text>
</comment>
<dbReference type="Ensembl" id="ENSCINT00000037137.1">
    <property type="protein sequence ID" value="ENSCINP00000034022.1"/>
    <property type="gene ID" value="ENSCING00000020525.1"/>
</dbReference>
<dbReference type="GO" id="GO:0005739">
    <property type="term" value="C:mitochondrion"/>
    <property type="evidence" value="ECO:0000318"/>
    <property type="project" value="GO_Central"/>
</dbReference>
<dbReference type="STRING" id="7719.ENSCINP00000034022"/>
<dbReference type="GO" id="GO:0005737">
    <property type="term" value="C:cytoplasm"/>
    <property type="evidence" value="ECO:0000318"/>
    <property type="project" value="GO_Central"/>
</dbReference>
<dbReference type="OMA" id="KDVEILW"/>
<evidence type="ECO:0000256" key="9">
    <source>
        <dbReference type="ARBA" id="ARBA00041958"/>
    </source>
</evidence>
<dbReference type="PANTHER" id="PTHR16056">
    <property type="entry name" value="REGULATOR OF MICROTUBULE DYNAMICS PROTEIN"/>
    <property type="match status" value="1"/>
</dbReference>
<keyword evidence="6" id="KW-0206">Cytoskeleton</keyword>
<keyword evidence="4" id="KW-0677">Repeat</keyword>
<reference evidence="11" key="1">
    <citation type="journal article" date="2002" name="Science">
        <title>The draft genome of Ciona intestinalis: insights into chordate and vertebrate origins.</title>
        <authorList>
            <person name="Dehal P."/>
            <person name="Satou Y."/>
            <person name="Campbell R.K."/>
            <person name="Chapman J."/>
            <person name="Degnan B."/>
            <person name="De Tomaso A."/>
            <person name="Davidson B."/>
            <person name="Di Gregorio A."/>
            <person name="Gelpke M."/>
            <person name="Goodstein D.M."/>
            <person name="Harafuji N."/>
            <person name="Hastings K.E."/>
            <person name="Ho I."/>
            <person name="Hotta K."/>
            <person name="Huang W."/>
            <person name="Kawashima T."/>
            <person name="Lemaire P."/>
            <person name="Martinez D."/>
            <person name="Meinertzhagen I.A."/>
            <person name="Necula S."/>
            <person name="Nonaka M."/>
            <person name="Putnam N."/>
            <person name="Rash S."/>
            <person name="Saiga H."/>
            <person name="Satake M."/>
            <person name="Terry A."/>
            <person name="Yamada L."/>
            <person name="Wang H.G."/>
            <person name="Awazu S."/>
            <person name="Azumi K."/>
            <person name="Boore J."/>
            <person name="Branno M."/>
            <person name="Chin-Bow S."/>
            <person name="DeSantis R."/>
            <person name="Doyle S."/>
            <person name="Francino P."/>
            <person name="Keys D.N."/>
            <person name="Haga S."/>
            <person name="Hayashi H."/>
            <person name="Hino K."/>
            <person name="Imai K.S."/>
            <person name="Inaba K."/>
            <person name="Kano S."/>
            <person name="Kobayashi K."/>
            <person name="Kobayashi M."/>
            <person name="Lee B.I."/>
            <person name="Makabe K.W."/>
            <person name="Manohar C."/>
            <person name="Matassi G."/>
            <person name="Medina M."/>
            <person name="Mochizuki Y."/>
            <person name="Mount S."/>
            <person name="Morishita T."/>
            <person name="Miura S."/>
            <person name="Nakayama A."/>
            <person name="Nishizaka S."/>
            <person name="Nomoto H."/>
            <person name="Ohta F."/>
            <person name="Oishi K."/>
            <person name="Rigoutsos I."/>
            <person name="Sano M."/>
            <person name="Sasaki A."/>
            <person name="Sasakura Y."/>
            <person name="Shoguchi E."/>
            <person name="Shin-i T."/>
            <person name="Spagnuolo A."/>
            <person name="Stainier D."/>
            <person name="Suzuki M.M."/>
            <person name="Tassy O."/>
            <person name="Takatori N."/>
            <person name="Tokuoka M."/>
            <person name="Yagi K."/>
            <person name="Yoshizaki F."/>
            <person name="Wada S."/>
            <person name="Zhang C."/>
            <person name="Hyatt P.D."/>
            <person name="Larimer F."/>
            <person name="Detter C."/>
            <person name="Doggett N."/>
            <person name="Glavina T."/>
            <person name="Hawkins T."/>
            <person name="Richardson P."/>
            <person name="Lucas S."/>
            <person name="Kohara Y."/>
            <person name="Levine M."/>
            <person name="Satoh N."/>
            <person name="Rokhsar D.S."/>
        </authorList>
    </citation>
    <scope>NUCLEOTIDE SEQUENCE [LARGE SCALE GENOMIC DNA]</scope>
</reference>
<sequence length="298" mass="34007">KMSTTLFGIIRSLALRTTSLVATRSLAKQKRGLGRKFALAVSAASAFAFTIHQKRIEIFAKENKQKDKHVIEEADKLYNMGGQYRELYDYLKKQKNVKNCSILWRLARAARDLALKGEDVTDNEKKELIYEAFNASKEALDVDESDFAAHKWYAITIGDVGDYEGTKVKISNAFLIRDHLERATELNPSDATTLHCLGMWCFAFADMPWWQHKMAAVIFGTPPSSTYKEAADYFMQAERVDPNFYSVNLLMLGKTYIKMNDHKRAMLFLDRVLHYPILNTEDENAKVEAEVLLKSLLG</sequence>
<evidence type="ECO:0000256" key="2">
    <source>
        <dbReference type="ARBA" id="ARBA00011375"/>
    </source>
</evidence>
<dbReference type="InterPro" id="IPR049039">
    <property type="entry name" value="RMD1-3_a_helical_rpt"/>
</dbReference>
<dbReference type="SUPFAM" id="SSF48452">
    <property type="entry name" value="TPR-like"/>
    <property type="match status" value="1"/>
</dbReference>
<evidence type="ECO:0000256" key="8">
    <source>
        <dbReference type="ARBA" id="ARBA00039966"/>
    </source>
</evidence>
<dbReference type="Pfam" id="PF21033">
    <property type="entry name" value="RMD1-3"/>
    <property type="match status" value="1"/>
</dbReference>
<dbReference type="EMBL" id="EAAA01000315">
    <property type="status" value="NOT_ANNOTATED_CDS"/>
    <property type="molecule type" value="Genomic_DNA"/>
</dbReference>
<evidence type="ECO:0000256" key="3">
    <source>
        <dbReference type="ARBA" id="ARBA00022490"/>
    </source>
</evidence>
<dbReference type="AlphaFoldDB" id="H2XWI8"/>
<evidence type="ECO:0000256" key="1">
    <source>
        <dbReference type="ARBA" id="ARBA00004245"/>
    </source>
</evidence>
<dbReference type="GO" id="GO:0097431">
    <property type="term" value="C:mitotic spindle pole"/>
    <property type="evidence" value="ECO:0000318"/>
    <property type="project" value="GO_Central"/>
</dbReference>
<dbReference type="Gene3D" id="1.25.40.10">
    <property type="entry name" value="Tetratricopeptide repeat domain"/>
    <property type="match status" value="1"/>
</dbReference>
<dbReference type="HOGENOM" id="CLU_046369_1_1_1"/>
<evidence type="ECO:0000256" key="7">
    <source>
        <dbReference type="ARBA" id="ARBA00038360"/>
    </source>
</evidence>
<reference evidence="10" key="3">
    <citation type="submission" date="2025-08" db="UniProtKB">
        <authorList>
            <consortium name="Ensembl"/>
        </authorList>
    </citation>
    <scope>IDENTIFICATION</scope>
</reference>
<reference evidence="10" key="2">
    <citation type="journal article" date="2008" name="Genome Biol.">
        <title>Improved genome assembly and evidence-based global gene model set for the chordate Ciona intestinalis: new insight into intron and operon populations.</title>
        <authorList>
            <person name="Satou Y."/>
            <person name="Mineta K."/>
            <person name="Ogasawara M."/>
            <person name="Sasakura Y."/>
            <person name="Shoguchi E."/>
            <person name="Ueno K."/>
            <person name="Yamada L."/>
            <person name="Matsumoto J."/>
            <person name="Wasserscheid J."/>
            <person name="Dewar K."/>
            <person name="Wiley G.B."/>
            <person name="Macmil S.L."/>
            <person name="Roe B.A."/>
            <person name="Zeller R.W."/>
            <person name="Hastings K.E."/>
            <person name="Lemaire P."/>
            <person name="Lindquist E."/>
            <person name="Endo T."/>
            <person name="Hotta K."/>
            <person name="Inaba K."/>
        </authorList>
    </citation>
    <scope>NUCLEOTIDE SEQUENCE [LARGE SCALE GENOMIC DNA]</scope>
    <source>
        <strain evidence="10">wild type</strain>
    </source>
</reference>
<keyword evidence="3" id="KW-0963">Cytoplasm</keyword>
<organism evidence="10 11">
    <name type="scientific">Ciona intestinalis</name>
    <name type="common">Transparent sea squirt</name>
    <name type="synonym">Ascidia intestinalis</name>
    <dbReference type="NCBI Taxonomy" id="7719"/>
    <lineage>
        <taxon>Eukaryota</taxon>
        <taxon>Metazoa</taxon>
        <taxon>Chordata</taxon>
        <taxon>Tunicata</taxon>
        <taxon>Ascidiacea</taxon>
        <taxon>Phlebobranchia</taxon>
        <taxon>Cionidae</taxon>
        <taxon>Ciona</taxon>
    </lineage>
</organism>
<dbReference type="GO" id="GO:0008017">
    <property type="term" value="F:microtubule binding"/>
    <property type="evidence" value="ECO:0000318"/>
    <property type="project" value="GO_Central"/>
</dbReference>
<dbReference type="GeneTree" id="ENSGT00950000182992"/>
<name>H2XWI8_CIOIN</name>